<organism evidence="2 3">
    <name type="scientific">Piloderma croceum (strain F 1598)</name>
    <dbReference type="NCBI Taxonomy" id="765440"/>
    <lineage>
        <taxon>Eukaryota</taxon>
        <taxon>Fungi</taxon>
        <taxon>Dikarya</taxon>
        <taxon>Basidiomycota</taxon>
        <taxon>Agaricomycotina</taxon>
        <taxon>Agaricomycetes</taxon>
        <taxon>Agaricomycetidae</taxon>
        <taxon>Atheliales</taxon>
        <taxon>Atheliaceae</taxon>
        <taxon>Piloderma</taxon>
    </lineage>
</organism>
<dbReference type="InParanoid" id="A0A0C3AKS4"/>
<name>A0A0C3AKS4_PILCF</name>
<reference evidence="2 3" key="1">
    <citation type="submission" date="2014-04" db="EMBL/GenBank/DDBJ databases">
        <authorList>
            <consortium name="DOE Joint Genome Institute"/>
            <person name="Kuo A."/>
            <person name="Tarkka M."/>
            <person name="Buscot F."/>
            <person name="Kohler A."/>
            <person name="Nagy L.G."/>
            <person name="Floudas D."/>
            <person name="Copeland A."/>
            <person name="Barry K.W."/>
            <person name="Cichocki N."/>
            <person name="Veneault-Fourrey C."/>
            <person name="LaButti K."/>
            <person name="Lindquist E.A."/>
            <person name="Lipzen A."/>
            <person name="Lundell T."/>
            <person name="Morin E."/>
            <person name="Murat C."/>
            <person name="Sun H."/>
            <person name="Tunlid A."/>
            <person name="Henrissat B."/>
            <person name="Grigoriev I.V."/>
            <person name="Hibbett D.S."/>
            <person name="Martin F."/>
            <person name="Nordberg H.P."/>
            <person name="Cantor M.N."/>
            <person name="Hua S.X."/>
        </authorList>
    </citation>
    <scope>NUCLEOTIDE SEQUENCE [LARGE SCALE GENOMIC DNA]</scope>
    <source>
        <strain evidence="2 3">F 1598</strain>
    </source>
</reference>
<proteinExistence type="predicted"/>
<dbReference type="EMBL" id="KN833059">
    <property type="protein sequence ID" value="KIM74523.1"/>
    <property type="molecule type" value="Genomic_DNA"/>
</dbReference>
<evidence type="ECO:0000313" key="2">
    <source>
        <dbReference type="EMBL" id="KIM74523.1"/>
    </source>
</evidence>
<dbReference type="AlphaFoldDB" id="A0A0C3AKS4"/>
<evidence type="ECO:0000256" key="1">
    <source>
        <dbReference type="SAM" id="MobiDB-lite"/>
    </source>
</evidence>
<dbReference type="Proteomes" id="UP000054166">
    <property type="component" value="Unassembled WGS sequence"/>
</dbReference>
<protein>
    <submittedName>
        <fullName evidence="2">Uncharacterized protein</fullName>
    </submittedName>
</protein>
<accession>A0A0C3AKS4</accession>
<gene>
    <name evidence="2" type="ORF">PILCRDRAFT_14308</name>
</gene>
<sequence length="203" mass="22447">MTHENEAADQPKEVGDTSVTVTARCLDIIKQYRAGSIFRGDAIYEFAKTIPVGEDETPESPGKTLKSYISMLDDWDRELTLSDADEQREEAQEGEHDSNASRKGHKQVERNDGDGYDAECMEGSALRDECAATRNLIANYTLDIKLAKAHLLNSGAVPEFPDSEWKSLLSGLAINLDVVFSGRYSTEHDTKVTHDIGDFTIST</sequence>
<reference evidence="3" key="2">
    <citation type="submission" date="2015-01" db="EMBL/GenBank/DDBJ databases">
        <title>Evolutionary Origins and Diversification of the Mycorrhizal Mutualists.</title>
        <authorList>
            <consortium name="DOE Joint Genome Institute"/>
            <consortium name="Mycorrhizal Genomics Consortium"/>
            <person name="Kohler A."/>
            <person name="Kuo A."/>
            <person name="Nagy L.G."/>
            <person name="Floudas D."/>
            <person name="Copeland A."/>
            <person name="Barry K.W."/>
            <person name="Cichocki N."/>
            <person name="Veneault-Fourrey C."/>
            <person name="LaButti K."/>
            <person name="Lindquist E.A."/>
            <person name="Lipzen A."/>
            <person name="Lundell T."/>
            <person name="Morin E."/>
            <person name="Murat C."/>
            <person name="Riley R."/>
            <person name="Ohm R."/>
            <person name="Sun H."/>
            <person name="Tunlid A."/>
            <person name="Henrissat B."/>
            <person name="Grigoriev I.V."/>
            <person name="Hibbett D.S."/>
            <person name="Martin F."/>
        </authorList>
    </citation>
    <scope>NUCLEOTIDE SEQUENCE [LARGE SCALE GENOMIC DNA]</scope>
    <source>
        <strain evidence="3">F 1598</strain>
    </source>
</reference>
<keyword evidence="3" id="KW-1185">Reference proteome</keyword>
<evidence type="ECO:0000313" key="3">
    <source>
        <dbReference type="Proteomes" id="UP000054166"/>
    </source>
</evidence>
<feature type="compositionally biased region" description="Basic and acidic residues" evidence="1">
    <location>
        <begin position="89"/>
        <end position="113"/>
    </location>
</feature>
<feature type="region of interest" description="Disordered" evidence="1">
    <location>
        <begin position="85"/>
        <end position="116"/>
    </location>
</feature>
<dbReference type="OrthoDB" id="2355984at2759"/>
<dbReference type="HOGENOM" id="CLU_1235194_0_0_1"/>